<proteinExistence type="predicted"/>
<evidence type="ECO:0000313" key="2">
    <source>
        <dbReference type="Proteomes" id="UP000199180"/>
    </source>
</evidence>
<gene>
    <name evidence="1" type="ORF">SAMN04489858_10178</name>
</gene>
<dbReference type="AlphaFoldDB" id="A0A1H9Y8W1"/>
<dbReference type="EMBL" id="FOHO01000001">
    <property type="protein sequence ID" value="SES65260.1"/>
    <property type="molecule type" value="Genomic_DNA"/>
</dbReference>
<reference evidence="1 2" key="1">
    <citation type="submission" date="2016-10" db="EMBL/GenBank/DDBJ databases">
        <authorList>
            <person name="de Groot N.N."/>
        </authorList>
    </citation>
    <scope>NUCLEOTIDE SEQUENCE [LARGE SCALE GENOMIC DNA]</scope>
    <source>
        <strain evidence="1 2">DSM 17862</strain>
    </source>
</reference>
<dbReference type="STRING" id="364199.SAMN04489858_10178"/>
<sequence>MTFDRIERALATPALIFLTAAAIATPLAMLRAI</sequence>
<keyword evidence="2" id="KW-1185">Reference proteome</keyword>
<evidence type="ECO:0000313" key="1">
    <source>
        <dbReference type="EMBL" id="SES65260.1"/>
    </source>
</evidence>
<name>A0A1H9Y8W1_9RHOB</name>
<organism evidence="1 2">
    <name type="scientific">Paracoccus homiensis</name>
    <dbReference type="NCBI Taxonomy" id="364199"/>
    <lineage>
        <taxon>Bacteria</taxon>
        <taxon>Pseudomonadati</taxon>
        <taxon>Pseudomonadota</taxon>
        <taxon>Alphaproteobacteria</taxon>
        <taxon>Rhodobacterales</taxon>
        <taxon>Paracoccaceae</taxon>
        <taxon>Paracoccus</taxon>
    </lineage>
</organism>
<protein>
    <submittedName>
        <fullName evidence="1">Uncharacterized protein</fullName>
    </submittedName>
</protein>
<dbReference type="Proteomes" id="UP000199180">
    <property type="component" value="Unassembled WGS sequence"/>
</dbReference>
<accession>A0A1H9Y8W1</accession>